<evidence type="ECO:0000256" key="3">
    <source>
        <dbReference type="ARBA" id="ARBA00022679"/>
    </source>
</evidence>
<gene>
    <name evidence="6" type="ORF">FB555_000371</name>
</gene>
<dbReference type="GO" id="GO:0009007">
    <property type="term" value="F:site-specific DNA-methyltransferase (adenine-specific) activity"/>
    <property type="evidence" value="ECO:0007669"/>
    <property type="project" value="UniProtKB-EC"/>
</dbReference>
<dbReference type="InterPro" id="IPR002052">
    <property type="entry name" value="DNA_methylase_N6_adenine_CS"/>
</dbReference>
<dbReference type="PRINTS" id="PR00506">
    <property type="entry name" value="D21N6MTFRASE"/>
</dbReference>
<evidence type="ECO:0000313" key="6">
    <source>
        <dbReference type="EMBL" id="MBA8828300.1"/>
    </source>
</evidence>
<dbReference type="Proteomes" id="UP000524237">
    <property type="component" value="Unassembled WGS sequence"/>
</dbReference>
<dbReference type="InterPro" id="IPR002295">
    <property type="entry name" value="N4/N6-MTase_EcoPI_Mod-like"/>
</dbReference>
<dbReference type="SUPFAM" id="SSF53335">
    <property type="entry name" value="S-adenosyl-L-methionine-dependent methyltransferases"/>
    <property type="match status" value="1"/>
</dbReference>
<dbReference type="EMBL" id="JACGWU010000001">
    <property type="protein sequence ID" value="MBA8828300.1"/>
    <property type="molecule type" value="Genomic_DNA"/>
</dbReference>
<dbReference type="PROSITE" id="PS00092">
    <property type="entry name" value="N6_MTASE"/>
    <property type="match status" value="1"/>
</dbReference>
<comment type="caution">
    <text evidence="6">The sequence shown here is derived from an EMBL/GenBank/DDBJ whole genome shotgun (WGS) entry which is preliminary data.</text>
</comment>
<accession>A0A7W3PND8</accession>
<dbReference type="Gene3D" id="3.40.50.150">
    <property type="entry name" value="Vaccinia Virus protein VP39"/>
    <property type="match status" value="1"/>
</dbReference>
<evidence type="ECO:0000256" key="2">
    <source>
        <dbReference type="ARBA" id="ARBA00022603"/>
    </source>
</evidence>
<dbReference type="InterPro" id="IPR029063">
    <property type="entry name" value="SAM-dependent_MTases_sf"/>
</dbReference>
<evidence type="ECO:0000259" key="5">
    <source>
        <dbReference type="Pfam" id="PF01555"/>
    </source>
</evidence>
<proteinExistence type="inferred from homology"/>
<keyword evidence="7" id="KW-1185">Reference proteome</keyword>
<dbReference type="GO" id="GO:0032259">
    <property type="term" value="P:methylation"/>
    <property type="evidence" value="ECO:0007669"/>
    <property type="project" value="UniProtKB-KW"/>
</dbReference>
<dbReference type="GO" id="GO:0008170">
    <property type="term" value="F:N-methyltransferase activity"/>
    <property type="evidence" value="ECO:0007669"/>
    <property type="project" value="InterPro"/>
</dbReference>
<dbReference type="AlphaFoldDB" id="A0A7W3PND8"/>
<dbReference type="PIRSF" id="PIRSF015855">
    <property type="entry name" value="TypeIII_Mtase_mKpnI"/>
    <property type="match status" value="1"/>
</dbReference>
<dbReference type="Pfam" id="PF01555">
    <property type="entry name" value="N6_N4_Mtase"/>
    <property type="match status" value="1"/>
</dbReference>
<dbReference type="GO" id="GO:0003677">
    <property type="term" value="F:DNA binding"/>
    <property type="evidence" value="ECO:0007669"/>
    <property type="project" value="InterPro"/>
</dbReference>
<evidence type="ECO:0000256" key="4">
    <source>
        <dbReference type="ARBA" id="ARBA00022691"/>
    </source>
</evidence>
<organism evidence="6 7">
    <name type="scientific">Alpinimonas psychrophila</name>
    <dbReference type="NCBI Taxonomy" id="748908"/>
    <lineage>
        <taxon>Bacteria</taxon>
        <taxon>Bacillati</taxon>
        <taxon>Actinomycetota</taxon>
        <taxon>Actinomycetes</taxon>
        <taxon>Micrococcales</taxon>
        <taxon>Microbacteriaceae</taxon>
        <taxon>Alpinimonas</taxon>
    </lineage>
</organism>
<dbReference type="InterPro" id="IPR002941">
    <property type="entry name" value="DNA_methylase_N4/N6"/>
</dbReference>
<dbReference type="EC" id="2.1.1.72" evidence="6"/>
<keyword evidence="3 6" id="KW-0808">Transferase</keyword>
<comment type="similarity">
    <text evidence="1">Belongs to the N(4)/N(6)-methyltransferase family.</text>
</comment>
<name>A0A7W3PND8_9MICO</name>
<feature type="domain" description="DNA methylase N-4/N-6" evidence="5">
    <location>
        <begin position="83"/>
        <end position="455"/>
    </location>
</feature>
<reference evidence="6 7" key="1">
    <citation type="submission" date="2020-07" db="EMBL/GenBank/DDBJ databases">
        <title>Sequencing the genomes of 1000 actinobacteria strains.</title>
        <authorList>
            <person name="Klenk H.-P."/>
        </authorList>
    </citation>
    <scope>NUCLEOTIDE SEQUENCE [LARGE SCALE GENOMIC DNA]</scope>
    <source>
        <strain evidence="6 7">DSM 23737</strain>
    </source>
</reference>
<keyword evidence="2 6" id="KW-0489">Methyltransferase</keyword>
<sequence>MAVDFDLLRQELSDYVVEGPQERYRLDWPGKRAAAFAANAPIAKTLRPMREESVDFDTTKNLFIEGDNLDALKLLQESYLGKVKLIYIDPPYNTGKDFIYADDFSETSAEYLTRSGQTNSSGARLIANPESHGRFHSDWLSMMYSRLKLSRNLLSDDGVVLVSIDDAESANMKRLLDEVFGEGNFIDTIAVEMSTTSGPKTVNAQQGTIVKNVEFVHVYRRSVEFDRLPHTPLLDGVEGYDTHYSLWKNEDGSLGSLAEQMLNNVYVGSDIRTYGLLERGSFSVNNMERLLAVSAPAKKFLHENLDKIARVDRAPVSASGRHTTVGRWEAFETDHRTYFLTTLANGNLQAVIPMELNFRMSDDYKPRFGRTVIRGDLWKGFHQDMGNVTKEGGTPYENGKKPVRLIKQLIRWANNTQDGIVMDFFAGSGTTAHAVMELNAEDGANRQFILVQLDEEPDGANYSSIAEITRLRMGRSGQRVREGLKAMESSVDVGFRSLRVDSSNMIDVLRTPDATEQQELAFLQSNIKEDRTTEDLLFQVMLGWGLELAMPISVEQIEDKEVFVVEDGALYACFDQHISPAVVHSIAKRQPLRVVFRDSGFASDDARINAEQVFREVSPATDVKAI</sequence>
<keyword evidence="4" id="KW-0949">S-adenosyl-L-methionine</keyword>
<protein>
    <submittedName>
        <fullName evidence="6">Adenine-specific DNA-methyltransferase</fullName>
        <ecNumber evidence="6">2.1.1.72</ecNumber>
    </submittedName>
</protein>
<evidence type="ECO:0000256" key="1">
    <source>
        <dbReference type="ARBA" id="ARBA00006594"/>
    </source>
</evidence>
<evidence type="ECO:0000313" key="7">
    <source>
        <dbReference type="Proteomes" id="UP000524237"/>
    </source>
</evidence>